<dbReference type="EMBL" id="MHRP01000042">
    <property type="protein sequence ID" value="OHA25877.1"/>
    <property type="molecule type" value="Genomic_DNA"/>
</dbReference>
<protein>
    <recommendedName>
        <fullName evidence="9">Type II secretion system protein GspG C-terminal domain-containing protein</fullName>
    </recommendedName>
</protein>
<dbReference type="NCBIfam" id="TIGR02532">
    <property type="entry name" value="IV_pilin_GFxxxE"/>
    <property type="match status" value="1"/>
</dbReference>
<gene>
    <name evidence="7" type="ORF">A3D56_01785</name>
</gene>
<dbReference type="InterPro" id="IPR045584">
    <property type="entry name" value="Pilin-like"/>
</dbReference>
<evidence type="ECO:0000256" key="2">
    <source>
        <dbReference type="ARBA" id="ARBA00022481"/>
    </source>
</evidence>
<reference evidence="7 8" key="1">
    <citation type="journal article" date="2016" name="Nat. Commun.">
        <title>Thousands of microbial genomes shed light on interconnected biogeochemical processes in an aquifer system.</title>
        <authorList>
            <person name="Anantharaman K."/>
            <person name="Brown C.T."/>
            <person name="Hug L.A."/>
            <person name="Sharon I."/>
            <person name="Castelle C.J."/>
            <person name="Probst A.J."/>
            <person name="Thomas B.C."/>
            <person name="Singh A."/>
            <person name="Wilkins M.J."/>
            <person name="Karaoz U."/>
            <person name="Brodie E.L."/>
            <person name="Williams K.H."/>
            <person name="Hubbard S.S."/>
            <person name="Banfield J.F."/>
        </authorList>
    </citation>
    <scope>NUCLEOTIDE SEQUENCE [LARGE SCALE GENOMIC DNA]</scope>
</reference>
<dbReference type="PANTHER" id="PTHR30093:SF44">
    <property type="entry name" value="TYPE II SECRETION SYSTEM CORE PROTEIN G"/>
    <property type="match status" value="1"/>
</dbReference>
<evidence type="ECO:0000256" key="6">
    <source>
        <dbReference type="SAM" id="Phobius"/>
    </source>
</evidence>
<evidence type="ECO:0000256" key="4">
    <source>
        <dbReference type="ARBA" id="ARBA00022989"/>
    </source>
</evidence>
<dbReference type="GO" id="GO:0016020">
    <property type="term" value="C:membrane"/>
    <property type="evidence" value="ECO:0007669"/>
    <property type="project" value="UniProtKB-SubCell"/>
</dbReference>
<accession>A0A1G2MPQ9</accession>
<evidence type="ECO:0000313" key="7">
    <source>
        <dbReference type="EMBL" id="OHA25877.1"/>
    </source>
</evidence>
<dbReference type="GO" id="GO:0015627">
    <property type="term" value="C:type II protein secretion system complex"/>
    <property type="evidence" value="ECO:0007669"/>
    <property type="project" value="InterPro"/>
</dbReference>
<evidence type="ECO:0000313" key="8">
    <source>
        <dbReference type="Proteomes" id="UP000177943"/>
    </source>
</evidence>
<dbReference type="PANTHER" id="PTHR30093">
    <property type="entry name" value="GENERAL SECRETION PATHWAY PROTEIN G"/>
    <property type="match status" value="1"/>
</dbReference>
<comment type="caution">
    <text evidence="7">The sequence shown here is derived from an EMBL/GenBank/DDBJ whole genome shotgun (WGS) entry which is preliminary data.</text>
</comment>
<evidence type="ECO:0000256" key="5">
    <source>
        <dbReference type="ARBA" id="ARBA00023136"/>
    </source>
</evidence>
<keyword evidence="3 6" id="KW-0812">Transmembrane</keyword>
<keyword evidence="2" id="KW-0488">Methylation</keyword>
<sequence>MLFLKQKKQAGAKRGFTLIELLVVISIIGLLSSIVLASLNTTRSRARDAKRLSEFRQIQSALELYYSKYGIYPAGSGNECGGWDGDGAGGDGQFIGALQTEGFMGAVRDPIGSSCRYQYIQRKSGAGYQLIMTSENNISNHPTCSLESPTYYCVEINYP</sequence>
<dbReference type="SUPFAM" id="SSF54523">
    <property type="entry name" value="Pili subunits"/>
    <property type="match status" value="1"/>
</dbReference>
<organism evidence="7 8">
    <name type="scientific">Candidatus Taylorbacteria bacterium RIFCSPHIGHO2_02_FULL_45_35</name>
    <dbReference type="NCBI Taxonomy" id="1802311"/>
    <lineage>
        <taxon>Bacteria</taxon>
        <taxon>Candidatus Tayloriibacteriota</taxon>
    </lineage>
</organism>
<evidence type="ECO:0008006" key="9">
    <source>
        <dbReference type="Google" id="ProtNLM"/>
    </source>
</evidence>
<proteinExistence type="predicted"/>
<dbReference type="Gene3D" id="3.30.700.10">
    <property type="entry name" value="Glycoprotein, Type 4 Pilin"/>
    <property type="match status" value="1"/>
</dbReference>
<dbReference type="Pfam" id="PF07963">
    <property type="entry name" value="N_methyl"/>
    <property type="match status" value="1"/>
</dbReference>
<dbReference type="Proteomes" id="UP000177943">
    <property type="component" value="Unassembled WGS sequence"/>
</dbReference>
<dbReference type="PRINTS" id="PR00813">
    <property type="entry name" value="BCTERIALGSPG"/>
</dbReference>
<comment type="subcellular location">
    <subcellularLocation>
        <location evidence="1">Membrane</location>
        <topology evidence="1">Single-pass membrane protein</topology>
    </subcellularLocation>
</comment>
<evidence type="ECO:0000256" key="1">
    <source>
        <dbReference type="ARBA" id="ARBA00004167"/>
    </source>
</evidence>
<feature type="transmembrane region" description="Helical" evidence="6">
    <location>
        <begin position="21"/>
        <end position="39"/>
    </location>
</feature>
<name>A0A1G2MPQ9_9BACT</name>
<evidence type="ECO:0000256" key="3">
    <source>
        <dbReference type="ARBA" id="ARBA00022692"/>
    </source>
</evidence>
<dbReference type="InterPro" id="IPR000983">
    <property type="entry name" value="Bac_GSPG_pilin"/>
</dbReference>
<dbReference type="AlphaFoldDB" id="A0A1G2MPQ9"/>
<keyword evidence="5 6" id="KW-0472">Membrane</keyword>
<dbReference type="InterPro" id="IPR012902">
    <property type="entry name" value="N_methyl_site"/>
</dbReference>
<dbReference type="GO" id="GO:0015628">
    <property type="term" value="P:protein secretion by the type II secretion system"/>
    <property type="evidence" value="ECO:0007669"/>
    <property type="project" value="InterPro"/>
</dbReference>
<keyword evidence="4 6" id="KW-1133">Transmembrane helix</keyword>
<dbReference type="PROSITE" id="PS00409">
    <property type="entry name" value="PROKAR_NTER_METHYL"/>
    <property type="match status" value="1"/>
</dbReference>